<dbReference type="RefSeq" id="WP_159791510.1">
    <property type="nucleotide sequence ID" value="NZ_WTYM01000022.1"/>
</dbReference>
<evidence type="ECO:0000313" key="3">
    <source>
        <dbReference type="Proteomes" id="UP000433652"/>
    </source>
</evidence>
<reference evidence="2 3" key="1">
    <citation type="submission" date="2019-12" db="EMBL/GenBank/DDBJ databases">
        <title>Genomic-based taxomic classification of the family Erythrobacteraceae.</title>
        <authorList>
            <person name="Xu L."/>
        </authorList>
    </citation>
    <scope>NUCLEOTIDE SEQUENCE [LARGE SCALE GENOMIC DNA]</scope>
    <source>
        <strain evidence="2 3">MCCC 1K01500</strain>
    </source>
</reference>
<protein>
    <submittedName>
        <fullName evidence="2">Uncharacterized protein</fullName>
    </submittedName>
</protein>
<gene>
    <name evidence="2" type="ORF">GRI89_01515</name>
</gene>
<name>A0A6I4SQW4_9SPHN</name>
<sequence>MIKPLYAFAAVVPAGMLLGLAGGKASQPEMQFHREQPWPQSVVEHGSRIEPYRPIYESGPQDLTPRAVSYRPDLDYSAEAIPPQEAVEHADTSGPPAANSGEAEVTVQVGTSIEVAAERAEAAVDDAVEAAQGDAVIRHVPPAETQTY</sequence>
<evidence type="ECO:0000313" key="2">
    <source>
        <dbReference type="EMBL" id="MXO58224.1"/>
    </source>
</evidence>
<feature type="region of interest" description="Disordered" evidence="1">
    <location>
        <begin position="77"/>
        <end position="105"/>
    </location>
</feature>
<comment type="caution">
    <text evidence="2">The sequence shown here is derived from an EMBL/GenBank/DDBJ whole genome shotgun (WGS) entry which is preliminary data.</text>
</comment>
<proteinExistence type="predicted"/>
<keyword evidence="3" id="KW-1185">Reference proteome</keyword>
<evidence type="ECO:0000256" key="1">
    <source>
        <dbReference type="SAM" id="MobiDB-lite"/>
    </source>
</evidence>
<dbReference type="EMBL" id="WTYM01000022">
    <property type="protein sequence ID" value="MXO58224.1"/>
    <property type="molecule type" value="Genomic_DNA"/>
</dbReference>
<organism evidence="2 3">
    <name type="scientific">Croceibacterium salegens</name>
    <dbReference type="NCBI Taxonomy" id="1737568"/>
    <lineage>
        <taxon>Bacteria</taxon>
        <taxon>Pseudomonadati</taxon>
        <taxon>Pseudomonadota</taxon>
        <taxon>Alphaproteobacteria</taxon>
        <taxon>Sphingomonadales</taxon>
        <taxon>Erythrobacteraceae</taxon>
        <taxon>Croceibacterium</taxon>
    </lineage>
</organism>
<accession>A0A6I4SQW4</accession>
<dbReference type="AlphaFoldDB" id="A0A6I4SQW4"/>
<dbReference type="Proteomes" id="UP000433652">
    <property type="component" value="Unassembled WGS sequence"/>
</dbReference>